<dbReference type="SUPFAM" id="SSF46689">
    <property type="entry name" value="Homeodomain-like"/>
    <property type="match status" value="1"/>
</dbReference>
<feature type="region of interest" description="Disordered" evidence="4">
    <location>
        <begin position="19"/>
        <end position="50"/>
    </location>
</feature>
<evidence type="ECO:0000259" key="6">
    <source>
        <dbReference type="PROSITE" id="PS51294"/>
    </source>
</evidence>
<comment type="caution">
    <text evidence="7">The sequence shown here is derived from an EMBL/GenBank/DDBJ whole genome shotgun (WGS) entry which is preliminary data.</text>
</comment>
<reference evidence="7" key="1">
    <citation type="journal article" date="2023" name="bioRxiv">
        <title>Improved chromosome-level genome assembly for marigold (Tagetes erecta).</title>
        <authorList>
            <person name="Jiang F."/>
            <person name="Yuan L."/>
            <person name="Wang S."/>
            <person name="Wang H."/>
            <person name="Xu D."/>
            <person name="Wang A."/>
            <person name="Fan W."/>
        </authorList>
    </citation>
    <scope>NUCLEOTIDE SEQUENCE</scope>
    <source>
        <strain evidence="7">WSJ</strain>
        <tissue evidence="7">Leaf</tissue>
    </source>
</reference>
<dbReference type="AlphaFoldDB" id="A0AAD8KWX5"/>
<proteinExistence type="predicted"/>
<dbReference type="EMBL" id="JAUHHV010000004">
    <property type="protein sequence ID" value="KAK1428711.1"/>
    <property type="molecule type" value="Genomic_DNA"/>
</dbReference>
<dbReference type="InterPro" id="IPR031105">
    <property type="entry name" value="TRP_plant"/>
</dbReference>
<dbReference type="SMART" id="SM00717">
    <property type="entry name" value="SANT"/>
    <property type="match status" value="1"/>
</dbReference>
<dbReference type="PANTHER" id="PTHR21717:SF70">
    <property type="entry name" value="TELOMERE REPEAT-BINDING PROTEIN 2-RELATED"/>
    <property type="match status" value="1"/>
</dbReference>
<dbReference type="Pfam" id="PF23603">
    <property type="entry name" value="Ubiquitin_TPR1"/>
    <property type="match status" value="1"/>
</dbReference>
<keyword evidence="2" id="KW-0238">DNA-binding</keyword>
<feature type="region of interest" description="Disordered" evidence="4">
    <location>
        <begin position="296"/>
        <end position="318"/>
    </location>
</feature>
<dbReference type="InterPro" id="IPR009057">
    <property type="entry name" value="Homeodomain-like_sf"/>
</dbReference>
<evidence type="ECO:0000256" key="4">
    <source>
        <dbReference type="SAM" id="MobiDB-lite"/>
    </source>
</evidence>
<evidence type="ECO:0000256" key="3">
    <source>
        <dbReference type="ARBA" id="ARBA00023242"/>
    </source>
</evidence>
<protein>
    <submittedName>
        <fullName evidence="7">Uncharacterized protein</fullName>
    </submittedName>
</protein>
<evidence type="ECO:0000313" key="8">
    <source>
        <dbReference type="Proteomes" id="UP001229421"/>
    </source>
</evidence>
<dbReference type="PROSITE" id="PS50090">
    <property type="entry name" value="MYB_LIKE"/>
    <property type="match status" value="1"/>
</dbReference>
<dbReference type="InterPro" id="IPR001005">
    <property type="entry name" value="SANT/Myb"/>
</dbReference>
<name>A0AAD8KWX5_TARER</name>
<dbReference type="InterPro" id="IPR057625">
    <property type="entry name" value="TPR1-6-like_ubiquitin"/>
</dbReference>
<evidence type="ECO:0000259" key="5">
    <source>
        <dbReference type="PROSITE" id="PS50090"/>
    </source>
</evidence>
<dbReference type="InterPro" id="IPR029071">
    <property type="entry name" value="Ubiquitin-like_domsf"/>
</dbReference>
<dbReference type="Gene3D" id="1.10.246.220">
    <property type="match status" value="1"/>
</dbReference>
<evidence type="ECO:0000256" key="2">
    <source>
        <dbReference type="ARBA" id="ARBA00023125"/>
    </source>
</evidence>
<dbReference type="PANTHER" id="PTHR21717">
    <property type="entry name" value="TELOMERIC REPEAT BINDING PROTEIN"/>
    <property type="match status" value="1"/>
</dbReference>
<dbReference type="GO" id="GO:0042162">
    <property type="term" value="F:telomeric DNA binding"/>
    <property type="evidence" value="ECO:0007669"/>
    <property type="project" value="UniProtKB-ARBA"/>
</dbReference>
<dbReference type="Pfam" id="PF00249">
    <property type="entry name" value="Myb_DNA-binding"/>
    <property type="match status" value="1"/>
</dbReference>
<feature type="compositionally biased region" description="Low complexity" evidence="4">
    <location>
        <begin position="21"/>
        <end position="30"/>
    </location>
</feature>
<evidence type="ECO:0000256" key="1">
    <source>
        <dbReference type="ARBA" id="ARBA00004123"/>
    </source>
</evidence>
<dbReference type="Proteomes" id="UP001229421">
    <property type="component" value="Unassembled WGS sequence"/>
</dbReference>
<feature type="compositionally biased region" description="Low complexity" evidence="4">
    <location>
        <begin position="40"/>
        <end position="50"/>
    </location>
</feature>
<feature type="compositionally biased region" description="Polar residues" evidence="4">
    <location>
        <begin position="126"/>
        <end position="138"/>
    </location>
</feature>
<comment type="subcellular location">
    <subcellularLocation>
        <location evidence="1">Nucleus</location>
    </subcellularLocation>
</comment>
<feature type="region of interest" description="Disordered" evidence="4">
    <location>
        <begin position="124"/>
        <end position="143"/>
    </location>
</feature>
<organism evidence="7 8">
    <name type="scientific">Tagetes erecta</name>
    <name type="common">African marigold</name>
    <dbReference type="NCBI Taxonomy" id="13708"/>
    <lineage>
        <taxon>Eukaryota</taxon>
        <taxon>Viridiplantae</taxon>
        <taxon>Streptophyta</taxon>
        <taxon>Embryophyta</taxon>
        <taxon>Tracheophyta</taxon>
        <taxon>Spermatophyta</taxon>
        <taxon>Magnoliopsida</taxon>
        <taxon>eudicotyledons</taxon>
        <taxon>Gunneridae</taxon>
        <taxon>Pentapetalae</taxon>
        <taxon>asterids</taxon>
        <taxon>campanulids</taxon>
        <taxon>Asterales</taxon>
        <taxon>Asteraceae</taxon>
        <taxon>Asteroideae</taxon>
        <taxon>Heliantheae alliance</taxon>
        <taxon>Tageteae</taxon>
        <taxon>Tagetes</taxon>
    </lineage>
</organism>
<keyword evidence="8" id="KW-1185">Reference proteome</keyword>
<feature type="domain" description="HTH myb-type" evidence="6">
    <location>
        <begin position="536"/>
        <end position="595"/>
    </location>
</feature>
<sequence length="642" mass="71822">MVLQKRLEYGFNGYQVPPTPRAARSATRRVPSWKKTEDTNIISNSNSNGNNNSNKQMCAFDLLATVAGNLLQEGGEKEPEIVKDSTIKIEQQNVGNDPSNANVCDQGSCNRSFFVSEIISQAPAIQDSNNSGPSSGITVSDCSEKSKVDKEKVKVKVPFSVKADEKNSKPITTEAPKPKVHNIDNNNNVKFPFCKDSLNVVVRDDNDHDDDDEKFCGVIRDPNKSFKHPPRIGDRRIRRFLASKYWKTGPKLNDDVHCDDDVYSNKKTCYKRPRSLKDYPFKKRRLYELDNFSNSDDVVDSEDKSSPPQKDPVENGFSLGVKSEGGVKSLGLLAKQNPAFQPRDSHVKLKIKSFRVPELFFELPKTATIGSLKRTVMEAVTSLLSGDLHVGVMLQGKKIRDDDKTLLQTGIHNKLDALGFTLEPNHLQNQSSLCPKDHSVKPTPDMPKPLIRYTPTPNAGNKMVVQPEVSRASPDTPMANFGGSVESDHDSAPSPPSLPMDHKSGSDSRALVMVPAMNPRALSAVPLRKCKRSEVAQRRIRRPFSVSEVEALVQAVEKLGTGRWRDVKLRAFDNAKHRTYVDLKDKWKTLVHTARISPQQRRGEPVPQQLLDRVLAAHAYWSHHQAKQQFKQPSHPETHRLV</sequence>
<feature type="region of interest" description="Disordered" evidence="4">
    <location>
        <begin position="469"/>
        <end position="506"/>
    </location>
</feature>
<dbReference type="SUPFAM" id="SSF54236">
    <property type="entry name" value="Ubiquitin-like"/>
    <property type="match status" value="1"/>
</dbReference>
<dbReference type="InterPro" id="IPR017930">
    <property type="entry name" value="Myb_dom"/>
</dbReference>
<dbReference type="PROSITE" id="PS51294">
    <property type="entry name" value="HTH_MYB"/>
    <property type="match status" value="1"/>
</dbReference>
<evidence type="ECO:0000313" key="7">
    <source>
        <dbReference type="EMBL" id="KAK1428711.1"/>
    </source>
</evidence>
<keyword evidence="3" id="KW-0539">Nucleus</keyword>
<dbReference type="CDD" id="cd11660">
    <property type="entry name" value="SANT_TRF"/>
    <property type="match status" value="1"/>
</dbReference>
<feature type="domain" description="Myb-like" evidence="5">
    <location>
        <begin position="536"/>
        <end position="591"/>
    </location>
</feature>
<accession>A0AAD8KWX5</accession>
<gene>
    <name evidence="7" type="ORF">QVD17_17550</name>
</gene>
<dbReference type="GO" id="GO:0005634">
    <property type="term" value="C:nucleus"/>
    <property type="evidence" value="ECO:0007669"/>
    <property type="project" value="UniProtKB-SubCell"/>
</dbReference>